<dbReference type="Gene3D" id="3.40.50.2020">
    <property type="match status" value="1"/>
</dbReference>
<evidence type="ECO:0000313" key="3">
    <source>
        <dbReference type="EMBL" id="ELY45466.1"/>
    </source>
</evidence>
<proteinExistence type="predicted"/>
<keyword evidence="4" id="KW-1185">Reference proteome</keyword>
<dbReference type="GO" id="GO:0016757">
    <property type="term" value="F:glycosyltransferase activity"/>
    <property type="evidence" value="ECO:0007669"/>
    <property type="project" value="UniProtKB-KW"/>
</dbReference>
<accession>L9W881</accession>
<dbReference type="STRING" id="1114856.GCA_000383975_03510"/>
<dbReference type="InterPro" id="IPR000836">
    <property type="entry name" value="PRTase_dom"/>
</dbReference>
<dbReference type="EMBL" id="AOHW01000007">
    <property type="protein sequence ID" value="ELY45466.1"/>
    <property type="molecule type" value="Genomic_DNA"/>
</dbReference>
<evidence type="ECO:0000313" key="4">
    <source>
        <dbReference type="Proteomes" id="UP000011599"/>
    </source>
</evidence>
<dbReference type="CDD" id="cd06223">
    <property type="entry name" value="PRTases_typeI"/>
    <property type="match status" value="1"/>
</dbReference>
<dbReference type="PATRIC" id="fig|1114856.3.peg.733"/>
<dbReference type="SUPFAM" id="SSF53271">
    <property type="entry name" value="PRTase-like"/>
    <property type="match status" value="1"/>
</dbReference>
<dbReference type="InterPro" id="IPR029057">
    <property type="entry name" value="PRTase-like"/>
</dbReference>
<dbReference type="Proteomes" id="UP000011599">
    <property type="component" value="Unassembled WGS sequence"/>
</dbReference>
<keyword evidence="3" id="KW-0328">Glycosyltransferase</keyword>
<evidence type="ECO:0000259" key="2">
    <source>
        <dbReference type="Pfam" id="PF00156"/>
    </source>
</evidence>
<dbReference type="Gene3D" id="3.30.1310.20">
    <property type="entry name" value="PRTase-like"/>
    <property type="match status" value="1"/>
</dbReference>
<protein>
    <submittedName>
        <fullName evidence="3">Phosphoribosyltransferase</fullName>
    </submittedName>
</protein>
<dbReference type="eggNOG" id="arCOG00041">
    <property type="taxonomic scope" value="Archaea"/>
</dbReference>
<name>L9W881_9EURY</name>
<sequence>MCPHVVHSFETMNETGRFTDRTDAGERLGAELRERGIDADIALAIPRGGLPLGRAVADSLDVPLDIVVAKKIGAPGNPEYAVGAVASDGSVWRNERAISGTRTDEEYFQDQRETEAANARQKADRYRGGRSEPDLTDKTVVVVDDGVATGSTARACLERVKNSDAGRIVLAVPVGPPDTIDELEETVDDVVCLEIPAGFRGVGQFYENFGQVSDEEAMAYLET</sequence>
<dbReference type="AlphaFoldDB" id="L9W881"/>
<comment type="caution">
    <text evidence="3">The sequence shown here is derived from an EMBL/GenBank/DDBJ whole genome shotgun (WGS) entry which is preliminary data.</text>
</comment>
<feature type="region of interest" description="Disordered" evidence="1">
    <location>
        <begin position="108"/>
        <end position="134"/>
    </location>
</feature>
<keyword evidence="3" id="KW-0808">Transferase</keyword>
<feature type="domain" description="Phosphoribosyltransferase" evidence="2">
    <location>
        <begin position="24"/>
        <end position="194"/>
    </location>
</feature>
<reference evidence="3 4" key="1">
    <citation type="journal article" date="2014" name="PLoS Genet.">
        <title>Phylogenetically driven sequencing of extremely halophilic archaea reveals strategies for static and dynamic osmo-response.</title>
        <authorList>
            <person name="Becker E.A."/>
            <person name="Seitzer P.M."/>
            <person name="Tritt A."/>
            <person name="Larsen D."/>
            <person name="Krusor M."/>
            <person name="Yao A.I."/>
            <person name="Wu D."/>
            <person name="Madern D."/>
            <person name="Eisen J.A."/>
            <person name="Darling A.E."/>
            <person name="Facciotti M.T."/>
        </authorList>
    </citation>
    <scope>NUCLEOTIDE SEQUENCE [LARGE SCALE GENOMIC DNA]</scope>
    <source>
        <strain evidence="3 4">GA33</strain>
    </source>
</reference>
<dbReference type="Pfam" id="PF00156">
    <property type="entry name" value="Pribosyltran"/>
    <property type="match status" value="1"/>
</dbReference>
<organism evidence="3 4">
    <name type="scientific">Natronorubrum tibetense GA33</name>
    <dbReference type="NCBI Taxonomy" id="1114856"/>
    <lineage>
        <taxon>Archaea</taxon>
        <taxon>Methanobacteriati</taxon>
        <taxon>Methanobacteriota</taxon>
        <taxon>Stenosarchaea group</taxon>
        <taxon>Halobacteria</taxon>
        <taxon>Halobacteriales</taxon>
        <taxon>Natrialbaceae</taxon>
        <taxon>Natronorubrum</taxon>
    </lineage>
</organism>
<evidence type="ECO:0000256" key="1">
    <source>
        <dbReference type="SAM" id="MobiDB-lite"/>
    </source>
</evidence>
<gene>
    <name evidence="3" type="ORF">C496_03558</name>
</gene>